<dbReference type="InterPro" id="IPR036179">
    <property type="entry name" value="Ig-like_dom_sf"/>
</dbReference>
<dbReference type="PROSITE" id="PS50835">
    <property type="entry name" value="IG_LIKE"/>
    <property type="match status" value="1"/>
</dbReference>
<keyword evidence="1" id="KW-0732">Signal</keyword>
<dbReference type="Proteomes" id="UP000261660">
    <property type="component" value="Unplaced"/>
</dbReference>
<dbReference type="Gene3D" id="2.60.40.10">
    <property type="entry name" value="Immunoglobulins"/>
    <property type="match status" value="1"/>
</dbReference>
<dbReference type="SMART" id="SM00409">
    <property type="entry name" value="IG"/>
    <property type="match status" value="1"/>
</dbReference>
<dbReference type="SUPFAM" id="SSF48726">
    <property type="entry name" value="Immunoglobulin"/>
    <property type="match status" value="1"/>
</dbReference>
<dbReference type="InterPro" id="IPR013783">
    <property type="entry name" value="Ig-like_fold"/>
</dbReference>
<dbReference type="InterPro" id="IPR013106">
    <property type="entry name" value="Ig_V-set"/>
</dbReference>
<dbReference type="GO" id="GO:0042289">
    <property type="term" value="F:MHC class II protein binding"/>
    <property type="evidence" value="ECO:0007669"/>
    <property type="project" value="TreeGrafter"/>
</dbReference>
<reference evidence="3" key="2">
    <citation type="submission" date="2025-09" db="UniProtKB">
        <authorList>
            <consortium name="Ensembl"/>
        </authorList>
    </citation>
    <scope>IDENTIFICATION</scope>
</reference>
<evidence type="ECO:0000313" key="4">
    <source>
        <dbReference type="Proteomes" id="UP000261660"/>
    </source>
</evidence>
<dbReference type="GO" id="GO:1990782">
    <property type="term" value="F:protein tyrosine kinase binding"/>
    <property type="evidence" value="ECO:0007669"/>
    <property type="project" value="TreeGrafter"/>
</dbReference>
<name>A0A3Q3EHD1_9LABR</name>
<dbReference type="GO" id="GO:0042110">
    <property type="term" value="P:T cell activation"/>
    <property type="evidence" value="ECO:0007669"/>
    <property type="project" value="TreeGrafter"/>
</dbReference>
<dbReference type="InParanoid" id="A0A3Q3EHD1"/>
<dbReference type="GeneTree" id="ENSGT00970000193439"/>
<feature type="signal peptide" evidence="1">
    <location>
        <begin position="1"/>
        <end position="18"/>
    </location>
</feature>
<dbReference type="GO" id="GO:0070374">
    <property type="term" value="P:positive regulation of ERK1 and ERK2 cascade"/>
    <property type="evidence" value="ECO:0007669"/>
    <property type="project" value="TreeGrafter"/>
</dbReference>
<evidence type="ECO:0000256" key="1">
    <source>
        <dbReference type="SAM" id="SignalP"/>
    </source>
</evidence>
<dbReference type="CDD" id="cd00096">
    <property type="entry name" value="Ig"/>
    <property type="match status" value="1"/>
</dbReference>
<keyword evidence="4" id="KW-1185">Reference proteome</keyword>
<dbReference type="PANTHER" id="PTHR11422">
    <property type="entry name" value="T-CELL SURFACE GLYCOPROTEIN CD4"/>
    <property type="match status" value="1"/>
</dbReference>
<reference evidence="3" key="1">
    <citation type="submission" date="2025-08" db="UniProtKB">
        <authorList>
            <consortium name="Ensembl"/>
        </authorList>
    </citation>
    <scope>IDENTIFICATION</scope>
</reference>
<organism evidence="3 4">
    <name type="scientific">Labrus bergylta</name>
    <name type="common">ballan wrasse</name>
    <dbReference type="NCBI Taxonomy" id="56723"/>
    <lineage>
        <taxon>Eukaryota</taxon>
        <taxon>Metazoa</taxon>
        <taxon>Chordata</taxon>
        <taxon>Craniata</taxon>
        <taxon>Vertebrata</taxon>
        <taxon>Euteleostomi</taxon>
        <taxon>Actinopterygii</taxon>
        <taxon>Neopterygii</taxon>
        <taxon>Teleostei</taxon>
        <taxon>Neoteleostei</taxon>
        <taxon>Acanthomorphata</taxon>
        <taxon>Eupercaria</taxon>
        <taxon>Labriformes</taxon>
        <taxon>Labridae</taxon>
        <taxon>Labrus</taxon>
    </lineage>
</organism>
<sequence>MARLELIIVFALLFEVRSDNREHLYRFYHPDQDVTLPCGIKNQPPQCSRMSWLYNRDSSHTLIEASRGKIEKTSLRADRLSLDSNCSLVIKHITAEDVGFYTCRLEQQFEFDVNVFLSLLTVSQLPADSDQTRNSEVTLECSLLRYIDGRPCQPNGLHWLDETGTEVTEGVQKLSRGTDCVSHLKVKNQSGDNRKFTCQFVQRNKVEIQADYPPDLIGRTM</sequence>
<dbReference type="AlphaFoldDB" id="A0A3Q3EHD1"/>
<accession>A0A3Q3EHD1</accession>
<dbReference type="Pfam" id="PF07686">
    <property type="entry name" value="V-set"/>
    <property type="match status" value="1"/>
</dbReference>
<protein>
    <recommendedName>
        <fullName evidence="2">Ig-like domain-containing protein</fullName>
    </recommendedName>
</protein>
<feature type="domain" description="Ig-like" evidence="2">
    <location>
        <begin position="32"/>
        <end position="114"/>
    </location>
</feature>
<dbReference type="GO" id="GO:0035723">
    <property type="term" value="P:interleukin-15-mediated signaling pathway"/>
    <property type="evidence" value="ECO:0007669"/>
    <property type="project" value="TreeGrafter"/>
</dbReference>
<dbReference type="STRING" id="56723.ENSLBEP00000006866"/>
<proteinExistence type="predicted"/>
<evidence type="ECO:0000259" key="2">
    <source>
        <dbReference type="PROSITE" id="PS50835"/>
    </source>
</evidence>
<dbReference type="GO" id="GO:0009897">
    <property type="term" value="C:external side of plasma membrane"/>
    <property type="evidence" value="ECO:0007669"/>
    <property type="project" value="TreeGrafter"/>
</dbReference>
<dbReference type="InterPro" id="IPR003599">
    <property type="entry name" value="Ig_sub"/>
</dbReference>
<dbReference type="InterPro" id="IPR007110">
    <property type="entry name" value="Ig-like_dom"/>
</dbReference>
<dbReference type="PANTHER" id="PTHR11422:SF5">
    <property type="entry name" value="DIVERSE IMMUNOGLOBULIN DOMAIN-CONTAINING PROTEIN 1.1 ISOFORM X1-RELATED"/>
    <property type="match status" value="1"/>
</dbReference>
<dbReference type="GO" id="GO:0045121">
    <property type="term" value="C:membrane raft"/>
    <property type="evidence" value="ECO:0007669"/>
    <property type="project" value="TreeGrafter"/>
</dbReference>
<dbReference type="Ensembl" id="ENSLBET00000007208.1">
    <property type="protein sequence ID" value="ENSLBEP00000006866.1"/>
    <property type="gene ID" value="ENSLBEG00000005312.1"/>
</dbReference>
<feature type="chain" id="PRO_5018553443" description="Ig-like domain-containing protein" evidence="1">
    <location>
        <begin position="19"/>
        <end position="221"/>
    </location>
</feature>
<evidence type="ECO:0000313" key="3">
    <source>
        <dbReference type="Ensembl" id="ENSLBEP00000006866.1"/>
    </source>
</evidence>